<dbReference type="EMBL" id="JAAAIL010000449">
    <property type="protein sequence ID" value="KAG0275683.1"/>
    <property type="molecule type" value="Genomic_DNA"/>
</dbReference>
<feature type="compositionally biased region" description="Low complexity" evidence="11">
    <location>
        <begin position="308"/>
        <end position="327"/>
    </location>
</feature>
<evidence type="ECO:0000256" key="5">
    <source>
        <dbReference type="ARBA" id="ARBA00022692"/>
    </source>
</evidence>
<evidence type="ECO:0000256" key="4">
    <source>
        <dbReference type="ARBA" id="ARBA00022452"/>
    </source>
</evidence>
<dbReference type="InterPro" id="IPR023614">
    <property type="entry name" value="Porin_dom_sf"/>
</dbReference>
<feature type="compositionally biased region" description="Basic and acidic residues" evidence="11">
    <location>
        <begin position="450"/>
        <end position="460"/>
    </location>
</feature>
<evidence type="ECO:0000256" key="6">
    <source>
        <dbReference type="ARBA" id="ARBA00022787"/>
    </source>
</evidence>
<keyword evidence="7" id="KW-0653">Protein transport</keyword>
<dbReference type="InterPro" id="IPR036305">
    <property type="entry name" value="RGS_sf"/>
</dbReference>
<feature type="compositionally biased region" description="Polar residues" evidence="11">
    <location>
        <begin position="429"/>
        <end position="449"/>
    </location>
</feature>
<dbReference type="GO" id="GO:0030150">
    <property type="term" value="P:protein import into mitochondrial matrix"/>
    <property type="evidence" value="ECO:0007669"/>
    <property type="project" value="InterPro"/>
</dbReference>
<dbReference type="AlphaFoldDB" id="A0AAD4H6C2"/>
<gene>
    <name evidence="12" type="primary">TOM40_2</name>
    <name evidence="12" type="ORF">BGZ95_008487</name>
</gene>
<dbReference type="PANTHER" id="PTHR10802">
    <property type="entry name" value="MITOCHONDRIAL IMPORT RECEPTOR SUBUNIT TOM40"/>
    <property type="match status" value="1"/>
</dbReference>
<feature type="coiled-coil region" evidence="10">
    <location>
        <begin position="68"/>
        <end position="114"/>
    </location>
</feature>
<keyword evidence="4" id="KW-1134">Transmembrane beta strand</keyword>
<feature type="compositionally biased region" description="Polar residues" evidence="11">
    <location>
        <begin position="249"/>
        <end position="259"/>
    </location>
</feature>
<organism evidence="12 13">
    <name type="scientific">Linnemannia exigua</name>
    <dbReference type="NCBI Taxonomy" id="604196"/>
    <lineage>
        <taxon>Eukaryota</taxon>
        <taxon>Fungi</taxon>
        <taxon>Fungi incertae sedis</taxon>
        <taxon>Mucoromycota</taxon>
        <taxon>Mortierellomycotina</taxon>
        <taxon>Mortierellomycetes</taxon>
        <taxon>Mortierellales</taxon>
        <taxon>Mortierellaceae</taxon>
        <taxon>Linnemannia</taxon>
    </lineage>
</organism>
<sequence length="865" mass="94407">MDLTYSSSSDDPRFQHLPNLWQVLHRKTQPPVCLFNFYLYMRDDEKSSEEVDFWLDVTAHEVLWRLYVRATKRRLAIAEREMRMERERLEKERAVQEELEMEAYEAQLAALAIAHGLEEEKSAHRKQPSVTLDMYEPHWSAANRYLEMSSPEGSSIVDPANITNSTNPSSPTTPKQHHDLTRYYLDDSKDPTDQILMVHNALKNPSTQQSLHAGHYPVASNRVQHVRLLGAIPASWAHPSELETQYGTESGISEGTSTGALPPTPAARPNTTAKAGVRASSSLRAGEGAGVSSNNDAGIAMAEGPRVGTNGTSTTETTTTTGNTSQGAGAGTGAGATATPRRAMTSGTGGVTKEDLQRSAERIYYKYLIPQAEKRVRIPGAVRQRVALLMDSKMMNNPSGGTGHSPSEGKAASGHGAGLSSPTLKRKNNLGSPTASQQGMLPPSSSQSDQLKENSKRHSISDPAPLRLTSPSSKKDKHLKHQHSSTSLQQRASMAGPNSGLQQPDQDLGLALIPIFVGTLLCTTFQFNICPVMVAMGVSETKWMQFAKVKEPYLKKLHRRRGVKVVVKGAFNKVNSFRDSLNLPNPGTYEGVNREVKHTFLTNHVFDGARCDITKVLTPNFQVTHSFAMGAAASPSSYNFGTAFIGQQSFLSGNLDTDGNVQARANYAWSNTNVSKVQAQFSNTPGHSMLQMEQDFNGKDFNVNLKGVNPSPVDGTGIFIGSYLQSVSQHLALGAEAVYQRPTPDQQETTMSYVAKYTGRDYIATAQYQGFGAFSAAYYLRYSEKVDFGTEIQLLTAGGRREAVATVGGKFEFRRSTFRGQVDTTGKVSAVLEEKIVPGFSFLVSGEMDHGKGQSRFGVGMMWEV</sequence>
<dbReference type="GO" id="GO:0008320">
    <property type="term" value="F:protein transmembrane transporter activity"/>
    <property type="evidence" value="ECO:0007669"/>
    <property type="project" value="InterPro"/>
</dbReference>
<evidence type="ECO:0000256" key="1">
    <source>
        <dbReference type="ARBA" id="ARBA00004374"/>
    </source>
</evidence>
<dbReference type="InterPro" id="IPR037930">
    <property type="entry name" value="Tom40"/>
</dbReference>
<evidence type="ECO:0000256" key="7">
    <source>
        <dbReference type="ARBA" id="ARBA00022927"/>
    </source>
</evidence>
<name>A0AAD4H6C2_9FUNG</name>
<keyword evidence="13" id="KW-1185">Reference proteome</keyword>
<reference evidence="12" key="1">
    <citation type="journal article" date="2020" name="Fungal Divers.">
        <title>Resolving the Mortierellaceae phylogeny through synthesis of multi-gene phylogenetics and phylogenomics.</title>
        <authorList>
            <person name="Vandepol N."/>
            <person name="Liber J."/>
            <person name="Desiro A."/>
            <person name="Na H."/>
            <person name="Kennedy M."/>
            <person name="Barry K."/>
            <person name="Grigoriev I.V."/>
            <person name="Miller A.N."/>
            <person name="O'Donnell K."/>
            <person name="Stajich J.E."/>
            <person name="Bonito G."/>
        </authorList>
    </citation>
    <scope>NUCLEOTIDE SEQUENCE</scope>
    <source>
        <strain evidence="12">NRRL 28262</strain>
    </source>
</reference>
<evidence type="ECO:0000256" key="11">
    <source>
        <dbReference type="SAM" id="MobiDB-lite"/>
    </source>
</evidence>
<evidence type="ECO:0000313" key="12">
    <source>
        <dbReference type="EMBL" id="KAG0275683.1"/>
    </source>
</evidence>
<proteinExistence type="inferred from homology"/>
<keyword evidence="10" id="KW-0175">Coiled coil</keyword>
<keyword evidence="6" id="KW-1000">Mitochondrion outer membrane</keyword>
<dbReference type="CDD" id="cd07305">
    <property type="entry name" value="Porin3_Tom40"/>
    <property type="match status" value="1"/>
</dbReference>
<evidence type="ECO:0000256" key="8">
    <source>
        <dbReference type="ARBA" id="ARBA00023128"/>
    </source>
</evidence>
<evidence type="ECO:0000313" key="13">
    <source>
        <dbReference type="Proteomes" id="UP001194580"/>
    </source>
</evidence>
<dbReference type="GO" id="GO:0005741">
    <property type="term" value="C:mitochondrial outer membrane"/>
    <property type="evidence" value="ECO:0007669"/>
    <property type="project" value="UniProtKB-SubCell"/>
</dbReference>
<accession>A0AAD4H6C2</accession>
<evidence type="ECO:0000256" key="10">
    <source>
        <dbReference type="SAM" id="Coils"/>
    </source>
</evidence>
<protein>
    <submittedName>
        <fullName evidence="12">Translocase of outer mitochondrial membrane</fullName>
    </submittedName>
</protein>
<keyword evidence="3" id="KW-0813">Transport</keyword>
<comment type="caution">
    <text evidence="12">The sequence shown here is derived from an EMBL/GenBank/DDBJ whole genome shotgun (WGS) entry which is preliminary data.</text>
</comment>
<keyword evidence="5" id="KW-0812">Transmembrane</keyword>
<feature type="region of interest" description="Disordered" evidence="11">
    <location>
        <begin position="249"/>
        <end position="354"/>
    </location>
</feature>
<dbReference type="Gene3D" id="2.40.160.10">
    <property type="entry name" value="Porin"/>
    <property type="match status" value="1"/>
</dbReference>
<keyword evidence="8" id="KW-0496">Mitochondrion</keyword>
<dbReference type="SUPFAM" id="SSF48097">
    <property type="entry name" value="Regulator of G-protein signaling, RGS"/>
    <property type="match status" value="1"/>
</dbReference>
<dbReference type="Pfam" id="PF01459">
    <property type="entry name" value="Porin_3"/>
    <property type="match status" value="1"/>
</dbReference>
<feature type="region of interest" description="Disordered" evidence="11">
    <location>
        <begin position="393"/>
        <end position="501"/>
    </location>
</feature>
<evidence type="ECO:0000256" key="3">
    <source>
        <dbReference type="ARBA" id="ARBA00022448"/>
    </source>
</evidence>
<comment type="subcellular location">
    <subcellularLocation>
        <location evidence="1">Mitochondrion outer membrane</location>
        <topology evidence="1">Multi-pass membrane protein</topology>
    </subcellularLocation>
</comment>
<dbReference type="Proteomes" id="UP001194580">
    <property type="component" value="Unassembled WGS sequence"/>
</dbReference>
<dbReference type="InterPro" id="IPR027246">
    <property type="entry name" value="Porin_Euk/Tom40"/>
</dbReference>
<keyword evidence="9" id="KW-0472">Membrane</keyword>
<evidence type="ECO:0000256" key="9">
    <source>
        <dbReference type="ARBA" id="ARBA00023136"/>
    </source>
</evidence>
<evidence type="ECO:0000256" key="2">
    <source>
        <dbReference type="ARBA" id="ARBA00010510"/>
    </source>
</evidence>
<comment type="similarity">
    <text evidence="2">Belongs to the Tom40 family.</text>
</comment>